<keyword evidence="10 13" id="KW-0443">Lipid metabolism</keyword>
<dbReference type="Gene3D" id="3.30.70.890">
    <property type="entry name" value="GHMP kinase, C-terminal domain"/>
    <property type="match status" value="1"/>
</dbReference>
<dbReference type="InterPro" id="IPR036554">
    <property type="entry name" value="GHMP_kinase_C_sf"/>
</dbReference>
<keyword evidence="7 13" id="KW-0418">Kinase</keyword>
<keyword evidence="5 13" id="KW-0808">Transferase</keyword>
<dbReference type="UniPathway" id="UPA00057">
    <property type="reaction ID" value="UER00099"/>
</dbReference>
<name>A0A2T9YTS2_9FUNG</name>
<keyword evidence="8" id="KW-0067">ATP-binding</keyword>
<dbReference type="Proteomes" id="UP000245699">
    <property type="component" value="Unassembled WGS sequence"/>
</dbReference>
<dbReference type="GO" id="GO:0006696">
    <property type="term" value="P:ergosterol biosynthetic process"/>
    <property type="evidence" value="ECO:0007669"/>
    <property type="project" value="TreeGrafter"/>
</dbReference>
<keyword evidence="9 13" id="KW-0752">Steroid biosynthesis</keyword>
<comment type="similarity">
    <text evidence="2 13">Belongs to the GHMP kinase family. Mevalonate kinase subfamily.</text>
</comment>
<dbReference type="InterPro" id="IPR013750">
    <property type="entry name" value="GHMP_kinase_C_dom"/>
</dbReference>
<keyword evidence="4 13" id="KW-0444">Lipid biosynthesis</keyword>
<dbReference type="GO" id="GO:0005777">
    <property type="term" value="C:peroxisome"/>
    <property type="evidence" value="ECO:0007669"/>
    <property type="project" value="TreeGrafter"/>
</dbReference>
<sequence>MPFRTTVAAPGKVLVVGGYLVLDKKYNGLVIAVNSCVYTSVKTKKLDSLTNSFKVLVNSPQFTNGKWEYSVSLNTENNPPQSNTVLVEQDYTVSKNKNVFIETVLETFFGLLNYRNREEFESLKGTDLELLVVSDNDFYSQRHEFVDTIISSKKLSELPKFNFTKSSIEDVKKTGLGSSAALVTSLSSALMIHFGFVSKQSFLKNSGNNDDKYFVHGFSQYCHCLAQGKIGSGFDVSSAIFGSHIYQRFSPSSIEIAMQNKDPKSIMDAIDPKTKRIDSTAKNISIPNGFKLVLADVNAGSNTPSMVSKVLQWRKNNPKDSNELWEEISRNNTKIFSLFDTLVDESSKNQKLYDLAINKCSKTIASEWETTFQTETDCLLIIKLFSQIYETNNKVRKLMKLMGDKAGVEVEPDQQTKLLDQCLSSPGVIMAGVPGAGGYDAIYCMCLSEESAQLLESTVWKVPEFKVTPLLSRQSDSGCFVTEL</sequence>
<evidence type="ECO:0000256" key="13">
    <source>
        <dbReference type="PIRNR" id="PIRNR017288"/>
    </source>
</evidence>
<dbReference type="OrthoDB" id="10262935at2759"/>
<comment type="caution">
    <text evidence="15">The sequence shown here is derived from an EMBL/GenBank/DDBJ whole genome shotgun (WGS) entry which is preliminary data.</text>
</comment>
<dbReference type="PANTHER" id="PTHR31814:SF2">
    <property type="entry name" value="PHOSPHOMEVALONATE KINASE"/>
    <property type="match status" value="1"/>
</dbReference>
<dbReference type="EMBL" id="MBFT01000175">
    <property type="protein sequence ID" value="PVU95674.1"/>
    <property type="molecule type" value="Genomic_DNA"/>
</dbReference>
<keyword evidence="6" id="KW-0547">Nucleotide-binding</keyword>
<evidence type="ECO:0000256" key="12">
    <source>
        <dbReference type="ARBA" id="ARBA00029326"/>
    </source>
</evidence>
<reference evidence="15 16" key="1">
    <citation type="journal article" date="2018" name="MBio">
        <title>Comparative Genomics Reveals the Core Gene Toolbox for the Fungus-Insect Symbiosis.</title>
        <authorList>
            <person name="Wang Y."/>
            <person name="Stata M."/>
            <person name="Wang W."/>
            <person name="Stajich J.E."/>
            <person name="White M.M."/>
            <person name="Moncalvo J.M."/>
        </authorList>
    </citation>
    <scope>NUCLEOTIDE SEQUENCE [LARGE SCALE GENOMIC DNA]</scope>
    <source>
        <strain evidence="15 16">AUS-77-4</strain>
    </source>
</reference>
<dbReference type="STRING" id="61424.A0A2T9YTS2"/>
<evidence type="ECO:0000256" key="11">
    <source>
        <dbReference type="ARBA" id="ARBA00023221"/>
    </source>
</evidence>
<evidence type="ECO:0000256" key="7">
    <source>
        <dbReference type="ARBA" id="ARBA00022777"/>
    </source>
</evidence>
<evidence type="ECO:0000256" key="4">
    <source>
        <dbReference type="ARBA" id="ARBA00022516"/>
    </source>
</evidence>
<dbReference type="SUPFAM" id="SSF54211">
    <property type="entry name" value="Ribosomal protein S5 domain 2-like"/>
    <property type="match status" value="1"/>
</dbReference>
<dbReference type="GO" id="GO:0019287">
    <property type="term" value="P:isopentenyl diphosphate biosynthetic process, mevalonate pathway"/>
    <property type="evidence" value="ECO:0007669"/>
    <property type="project" value="UniProtKB-UniRule"/>
</dbReference>
<dbReference type="GO" id="GO:0004631">
    <property type="term" value="F:phosphomevalonate kinase activity"/>
    <property type="evidence" value="ECO:0007669"/>
    <property type="project" value="UniProtKB-UniRule"/>
</dbReference>
<evidence type="ECO:0000256" key="10">
    <source>
        <dbReference type="ARBA" id="ARBA00023098"/>
    </source>
</evidence>
<feature type="domain" description="GHMP kinase C-terminal" evidence="14">
    <location>
        <begin position="394"/>
        <end position="456"/>
    </location>
</feature>
<keyword evidence="11 13" id="KW-0753">Steroid metabolism</keyword>
<dbReference type="InterPro" id="IPR016005">
    <property type="entry name" value="Erg8"/>
</dbReference>
<evidence type="ECO:0000256" key="1">
    <source>
        <dbReference type="ARBA" id="ARBA00005017"/>
    </source>
</evidence>
<evidence type="ECO:0000256" key="2">
    <source>
        <dbReference type="ARBA" id="ARBA00006495"/>
    </source>
</evidence>
<dbReference type="InterPro" id="IPR020568">
    <property type="entry name" value="Ribosomal_Su5_D2-typ_SF"/>
</dbReference>
<dbReference type="EC" id="2.7.4.2" evidence="3 13"/>
<evidence type="ECO:0000256" key="9">
    <source>
        <dbReference type="ARBA" id="ARBA00022955"/>
    </source>
</evidence>
<keyword evidence="16" id="KW-1185">Reference proteome</keyword>
<dbReference type="InterPro" id="IPR014721">
    <property type="entry name" value="Ribsml_uS5_D2-typ_fold_subgr"/>
</dbReference>
<accession>A0A2T9YTS2</accession>
<evidence type="ECO:0000313" key="15">
    <source>
        <dbReference type="EMBL" id="PVU95674.1"/>
    </source>
</evidence>
<protein>
    <recommendedName>
        <fullName evidence="3 13">Phosphomevalonate kinase</fullName>
        <ecNumber evidence="3 13">2.7.4.2</ecNumber>
    </recommendedName>
</protein>
<dbReference type="GO" id="GO:0005524">
    <property type="term" value="F:ATP binding"/>
    <property type="evidence" value="ECO:0007669"/>
    <property type="project" value="UniProtKB-UniRule"/>
</dbReference>
<evidence type="ECO:0000256" key="3">
    <source>
        <dbReference type="ARBA" id="ARBA00012958"/>
    </source>
</evidence>
<comment type="catalytic activity">
    <reaction evidence="12">
        <text>(R)-5-phosphomevalonate + ATP = (R)-5-diphosphomevalonate + ADP</text>
        <dbReference type="Rhea" id="RHEA:16341"/>
        <dbReference type="ChEBI" id="CHEBI:30616"/>
        <dbReference type="ChEBI" id="CHEBI:57557"/>
        <dbReference type="ChEBI" id="CHEBI:58146"/>
        <dbReference type="ChEBI" id="CHEBI:456216"/>
        <dbReference type="EC" id="2.7.4.2"/>
    </reaction>
    <physiologicalReaction direction="left-to-right" evidence="12">
        <dbReference type="Rhea" id="RHEA:16342"/>
    </physiologicalReaction>
</comment>
<comment type="pathway">
    <text evidence="1 13">Isoprenoid biosynthesis; isopentenyl diphosphate biosynthesis via mevalonate pathway; isopentenyl diphosphate from (R)-mevalonate: step 2/3.</text>
</comment>
<dbReference type="Pfam" id="PF08544">
    <property type="entry name" value="GHMP_kinases_C"/>
    <property type="match status" value="1"/>
</dbReference>
<proteinExistence type="inferred from homology"/>
<dbReference type="PIRSF" id="PIRSF017288">
    <property type="entry name" value="PMK_GHMP_euk"/>
    <property type="match status" value="1"/>
</dbReference>
<evidence type="ECO:0000256" key="8">
    <source>
        <dbReference type="ARBA" id="ARBA00022840"/>
    </source>
</evidence>
<evidence type="ECO:0000259" key="14">
    <source>
        <dbReference type="Pfam" id="PF08544"/>
    </source>
</evidence>
<dbReference type="AlphaFoldDB" id="A0A2T9YTS2"/>
<dbReference type="Gene3D" id="3.30.230.10">
    <property type="match status" value="1"/>
</dbReference>
<evidence type="ECO:0000313" key="16">
    <source>
        <dbReference type="Proteomes" id="UP000245699"/>
    </source>
</evidence>
<gene>
    <name evidence="15" type="ORF">BB559_002638</name>
</gene>
<evidence type="ECO:0000256" key="5">
    <source>
        <dbReference type="ARBA" id="ARBA00022679"/>
    </source>
</evidence>
<dbReference type="PANTHER" id="PTHR31814">
    <property type="match status" value="1"/>
</dbReference>
<dbReference type="InterPro" id="IPR035102">
    <property type="entry name" value="Phosphomevalonate_kinase"/>
</dbReference>
<dbReference type="GO" id="GO:0010142">
    <property type="term" value="P:farnesyl diphosphate biosynthetic process, mevalonate pathway"/>
    <property type="evidence" value="ECO:0007669"/>
    <property type="project" value="TreeGrafter"/>
</dbReference>
<evidence type="ECO:0000256" key="6">
    <source>
        <dbReference type="ARBA" id="ARBA00022741"/>
    </source>
</evidence>
<organism evidence="15 16">
    <name type="scientific">Furculomyces boomerangus</name>
    <dbReference type="NCBI Taxonomy" id="61424"/>
    <lineage>
        <taxon>Eukaryota</taxon>
        <taxon>Fungi</taxon>
        <taxon>Fungi incertae sedis</taxon>
        <taxon>Zoopagomycota</taxon>
        <taxon>Kickxellomycotina</taxon>
        <taxon>Harpellomycetes</taxon>
        <taxon>Harpellales</taxon>
        <taxon>Harpellaceae</taxon>
        <taxon>Furculomyces</taxon>
    </lineage>
</organism>